<evidence type="ECO:0000256" key="8">
    <source>
        <dbReference type="ARBA" id="ARBA00023014"/>
    </source>
</evidence>
<dbReference type="PROSITE" id="PS01087">
    <property type="entry name" value="RADICAL_ACTIVATING"/>
    <property type="match status" value="1"/>
</dbReference>
<dbReference type="PANTHER" id="PTHR30352:SF4">
    <property type="entry name" value="PYRUVATE FORMATE-LYASE 2-ACTIVATING ENZYME"/>
    <property type="match status" value="1"/>
</dbReference>
<evidence type="ECO:0000256" key="4">
    <source>
        <dbReference type="ARBA" id="ARBA00022691"/>
    </source>
</evidence>
<feature type="domain" description="4Fe-4S ferredoxin-type" evidence="10">
    <location>
        <begin position="45"/>
        <end position="74"/>
    </location>
</feature>
<evidence type="ECO:0000313" key="13">
    <source>
        <dbReference type="Proteomes" id="UP000516160"/>
    </source>
</evidence>
<accession>A0A7G9W9Y0</accession>
<keyword evidence="13" id="KW-1185">Reference proteome</keyword>
<dbReference type="PIRSF" id="PIRSF000371">
    <property type="entry name" value="PFL_act_enz"/>
    <property type="match status" value="1"/>
</dbReference>
<evidence type="ECO:0000256" key="6">
    <source>
        <dbReference type="ARBA" id="ARBA00023002"/>
    </source>
</evidence>
<dbReference type="InterPro" id="IPR007197">
    <property type="entry name" value="rSAM"/>
</dbReference>
<proteinExistence type="inferred from homology"/>
<dbReference type="SUPFAM" id="SSF54862">
    <property type="entry name" value="4Fe-4S ferredoxins"/>
    <property type="match status" value="1"/>
</dbReference>
<evidence type="ECO:0000313" key="12">
    <source>
        <dbReference type="EMBL" id="QNO15492.1"/>
    </source>
</evidence>
<dbReference type="PROSITE" id="PS51379">
    <property type="entry name" value="4FE4S_FER_2"/>
    <property type="match status" value="1"/>
</dbReference>
<evidence type="ECO:0000256" key="9">
    <source>
        <dbReference type="ARBA" id="ARBA00047365"/>
    </source>
</evidence>
<dbReference type="InterPro" id="IPR001989">
    <property type="entry name" value="Radical_activat_CS"/>
</dbReference>
<keyword evidence="8" id="KW-0411">Iron-sulfur</keyword>
<dbReference type="Proteomes" id="UP000516160">
    <property type="component" value="Chromosome"/>
</dbReference>
<comment type="similarity">
    <text evidence="2">Belongs to the organic radical-activating enzymes family.</text>
</comment>
<keyword evidence="3" id="KW-0004">4Fe-4S</keyword>
<comment type="cofactor">
    <cofactor evidence="1">
        <name>[4Fe-4S] cluster</name>
        <dbReference type="ChEBI" id="CHEBI:49883"/>
    </cofactor>
</comment>
<evidence type="ECO:0000256" key="7">
    <source>
        <dbReference type="ARBA" id="ARBA00023004"/>
    </source>
</evidence>
<dbReference type="Gene3D" id="3.20.20.70">
    <property type="entry name" value="Aldolase class I"/>
    <property type="match status" value="1"/>
</dbReference>
<dbReference type="NCBIfam" id="TIGR02494">
    <property type="entry name" value="PFLE_PFLC"/>
    <property type="match status" value="1"/>
</dbReference>
<dbReference type="PROSITE" id="PS51918">
    <property type="entry name" value="RADICAL_SAM"/>
    <property type="match status" value="1"/>
</dbReference>
<dbReference type="GO" id="GO:0016491">
    <property type="term" value="F:oxidoreductase activity"/>
    <property type="evidence" value="ECO:0007669"/>
    <property type="project" value="UniProtKB-KW"/>
</dbReference>
<gene>
    <name evidence="12" type="ORF">HYG86_12300</name>
</gene>
<keyword evidence="6" id="KW-0560">Oxidoreductase</keyword>
<dbReference type="GO" id="GO:0046872">
    <property type="term" value="F:metal ion binding"/>
    <property type="evidence" value="ECO:0007669"/>
    <property type="project" value="UniProtKB-KW"/>
</dbReference>
<evidence type="ECO:0000256" key="1">
    <source>
        <dbReference type="ARBA" id="ARBA00001966"/>
    </source>
</evidence>
<dbReference type="SFLD" id="SFLDG01066">
    <property type="entry name" value="organic_radical-activating_enz"/>
    <property type="match status" value="1"/>
</dbReference>
<evidence type="ECO:0000259" key="10">
    <source>
        <dbReference type="PROSITE" id="PS51379"/>
    </source>
</evidence>
<dbReference type="RefSeq" id="WP_213165854.1">
    <property type="nucleotide sequence ID" value="NZ_CP058559.1"/>
</dbReference>
<dbReference type="InterPro" id="IPR012839">
    <property type="entry name" value="Organic_radical_activase"/>
</dbReference>
<evidence type="ECO:0000256" key="2">
    <source>
        <dbReference type="ARBA" id="ARBA00009777"/>
    </source>
</evidence>
<feature type="domain" description="Radical SAM core" evidence="11">
    <location>
        <begin position="14"/>
        <end position="265"/>
    </location>
</feature>
<reference evidence="12 13" key="1">
    <citation type="submission" date="2020-07" db="EMBL/GenBank/DDBJ databases">
        <title>Alkalicella. sp. LB2 genome.</title>
        <authorList>
            <person name="Postec A."/>
            <person name="Quemeneur M."/>
        </authorList>
    </citation>
    <scope>NUCLEOTIDE SEQUENCE [LARGE SCALE GENOMIC DNA]</scope>
    <source>
        <strain evidence="12 13">LB2</strain>
    </source>
</reference>
<dbReference type="PANTHER" id="PTHR30352">
    <property type="entry name" value="PYRUVATE FORMATE-LYASE-ACTIVATING ENZYME"/>
    <property type="match status" value="1"/>
</dbReference>
<dbReference type="InterPro" id="IPR013785">
    <property type="entry name" value="Aldolase_TIM"/>
</dbReference>
<dbReference type="SFLD" id="SFLDS00029">
    <property type="entry name" value="Radical_SAM"/>
    <property type="match status" value="1"/>
</dbReference>
<dbReference type="SFLD" id="SFLDG01118">
    <property type="entry name" value="activating_enzymes__group_2"/>
    <property type="match status" value="1"/>
</dbReference>
<comment type="catalytic activity">
    <reaction evidence="9">
        <text>glycyl-[protein] + reduced [flavodoxin] + S-adenosyl-L-methionine = glycin-2-yl radical-[protein] + semiquinone [flavodoxin] + 5'-deoxyadenosine + L-methionine + H(+)</text>
        <dbReference type="Rhea" id="RHEA:61976"/>
        <dbReference type="Rhea" id="RHEA-COMP:10622"/>
        <dbReference type="Rhea" id="RHEA-COMP:14480"/>
        <dbReference type="Rhea" id="RHEA-COMP:15993"/>
        <dbReference type="Rhea" id="RHEA-COMP:15994"/>
        <dbReference type="ChEBI" id="CHEBI:15378"/>
        <dbReference type="ChEBI" id="CHEBI:17319"/>
        <dbReference type="ChEBI" id="CHEBI:29947"/>
        <dbReference type="ChEBI" id="CHEBI:32722"/>
        <dbReference type="ChEBI" id="CHEBI:57618"/>
        <dbReference type="ChEBI" id="CHEBI:57844"/>
        <dbReference type="ChEBI" id="CHEBI:59789"/>
        <dbReference type="ChEBI" id="CHEBI:140311"/>
    </reaction>
</comment>
<keyword evidence="7" id="KW-0408">Iron</keyword>
<dbReference type="InterPro" id="IPR034457">
    <property type="entry name" value="Organic_radical-activating"/>
</dbReference>
<dbReference type="SUPFAM" id="SSF102114">
    <property type="entry name" value="Radical SAM enzymes"/>
    <property type="match status" value="1"/>
</dbReference>
<protein>
    <submittedName>
        <fullName evidence="12">Glycyl-radical enzyme activating protein</fullName>
    </submittedName>
</protein>
<keyword evidence="4" id="KW-0949">S-adenosyl-L-methionine</keyword>
<dbReference type="InterPro" id="IPR017896">
    <property type="entry name" value="4Fe4S_Fe-S-bd"/>
</dbReference>
<organism evidence="12 13">
    <name type="scientific">Alkalicella caledoniensis</name>
    <dbReference type="NCBI Taxonomy" id="2731377"/>
    <lineage>
        <taxon>Bacteria</taxon>
        <taxon>Bacillati</taxon>
        <taxon>Bacillota</taxon>
        <taxon>Clostridia</taxon>
        <taxon>Eubacteriales</taxon>
        <taxon>Proteinivoracaceae</taxon>
        <taxon>Alkalicella</taxon>
    </lineage>
</organism>
<evidence type="ECO:0000256" key="5">
    <source>
        <dbReference type="ARBA" id="ARBA00022723"/>
    </source>
</evidence>
<dbReference type="EMBL" id="CP058559">
    <property type="protein sequence ID" value="QNO15492.1"/>
    <property type="molecule type" value="Genomic_DNA"/>
</dbReference>
<name>A0A7G9W9Y0_ALKCA</name>
<sequence length="270" mass="30896">MDGIVSNIQRFSIHDGPGIRTTVFLKGCPLSCWWCHNPENIQPFVQELYYQERCVNCGNCDSLCNYNARESAGKRLTTEDVLKEIKKDQIFFEESGGGVTFSGGEPFMQTEFLKELLVECKSADIHTVVDTSGFTPWKNIESIVDYVDLFLYDIKIMDNFQHLKFTGVSNNIILDNLYRLSNLNKKIIVRIPLIKGFNDNESNIKKTISFLKGIQLVGIDILPYHKMGMEKYKRLNMTYKLTGDEKPREIVMESIQNMFKSAGFKVKIGG</sequence>
<dbReference type="AlphaFoldDB" id="A0A7G9W9Y0"/>
<evidence type="ECO:0000259" key="11">
    <source>
        <dbReference type="PROSITE" id="PS51918"/>
    </source>
</evidence>
<dbReference type="InterPro" id="IPR058240">
    <property type="entry name" value="rSAM_sf"/>
</dbReference>
<evidence type="ECO:0000256" key="3">
    <source>
        <dbReference type="ARBA" id="ARBA00022485"/>
    </source>
</evidence>
<dbReference type="Pfam" id="PF04055">
    <property type="entry name" value="Radical_SAM"/>
    <property type="match status" value="1"/>
</dbReference>
<dbReference type="InterPro" id="IPR040074">
    <property type="entry name" value="BssD/PflA/YjjW"/>
</dbReference>
<dbReference type="KEGG" id="acae:HYG86_12300"/>
<keyword evidence="5" id="KW-0479">Metal-binding</keyword>
<dbReference type="GO" id="GO:0051539">
    <property type="term" value="F:4 iron, 4 sulfur cluster binding"/>
    <property type="evidence" value="ECO:0007669"/>
    <property type="project" value="UniProtKB-KW"/>
</dbReference>